<reference evidence="5" key="1">
    <citation type="submission" date="2021-10" db="EMBL/GenBank/DDBJ databases">
        <title>Marinomonas pontica sp. nov., isolated from the Black Sea.</title>
        <authorList>
            <person name="Zhao L.-H."/>
            <person name="Xue J.-H."/>
        </authorList>
    </citation>
    <scope>NUCLEOTIDE SEQUENCE</scope>
    <source>
        <strain evidence="5">E8</strain>
    </source>
</reference>
<dbReference type="InterPro" id="IPR017650">
    <property type="entry name" value="Arginine_N-succinylTrfase"/>
</dbReference>
<protein>
    <recommendedName>
        <fullName evidence="4">Arginine N-succinyltransferase</fullName>
        <ecNumber evidence="4">2.3.1.109</ecNumber>
    </recommendedName>
</protein>
<proteinExistence type="predicted"/>
<dbReference type="AlphaFoldDB" id="A0A9X1LC01"/>
<dbReference type="Proteomes" id="UP001139095">
    <property type="component" value="Unassembled WGS sequence"/>
</dbReference>
<keyword evidence="6" id="KW-1185">Reference proteome</keyword>
<keyword evidence="3 5" id="KW-0012">Acyltransferase</keyword>
<evidence type="ECO:0000256" key="3">
    <source>
        <dbReference type="ARBA" id="ARBA00023315"/>
    </source>
</evidence>
<dbReference type="GO" id="GO:0006527">
    <property type="term" value="P:L-arginine catabolic process"/>
    <property type="evidence" value="ECO:0007669"/>
    <property type="project" value="UniProtKB-UniRule"/>
</dbReference>
<dbReference type="PANTHER" id="PTHR30420:SF1">
    <property type="entry name" value="ARGININE N-SUCCINYLTRANSFERASE"/>
    <property type="match status" value="1"/>
</dbReference>
<evidence type="ECO:0000256" key="4">
    <source>
        <dbReference type="NCBIfam" id="TIGR03244"/>
    </source>
</evidence>
<dbReference type="NCBIfam" id="TIGR03243">
    <property type="entry name" value="arg_catab_AOST"/>
    <property type="match status" value="1"/>
</dbReference>
<keyword evidence="1" id="KW-0056">Arginine metabolism</keyword>
<organism evidence="5 6">
    <name type="scientific">Marinomonas algarum</name>
    <dbReference type="NCBI Taxonomy" id="2883105"/>
    <lineage>
        <taxon>Bacteria</taxon>
        <taxon>Pseudomonadati</taxon>
        <taxon>Pseudomonadota</taxon>
        <taxon>Gammaproteobacteria</taxon>
        <taxon>Oceanospirillales</taxon>
        <taxon>Oceanospirillaceae</taxon>
        <taxon>Marinomonas</taxon>
    </lineage>
</organism>
<evidence type="ECO:0000313" key="5">
    <source>
        <dbReference type="EMBL" id="MCB5161459.1"/>
    </source>
</evidence>
<dbReference type="PANTHER" id="PTHR30420">
    <property type="entry name" value="N-SUCCINYLARGININE DIHYDROLASE"/>
    <property type="match status" value="1"/>
</dbReference>
<evidence type="ECO:0000256" key="2">
    <source>
        <dbReference type="ARBA" id="ARBA00022679"/>
    </source>
</evidence>
<dbReference type="SUPFAM" id="SSF55729">
    <property type="entry name" value="Acyl-CoA N-acyltransferases (Nat)"/>
    <property type="match status" value="1"/>
</dbReference>
<evidence type="ECO:0000256" key="1">
    <source>
        <dbReference type="ARBA" id="ARBA00022503"/>
    </source>
</evidence>
<sequence>MMVIRPICQDDLSALYRLAEKTGIGFTSLVSDETRLQKKINRVVDSFNKENVTAPHSEDYLMVLEDSTTGDIVGTCGILATVGLDEPFYSYHLGTITHASRELGVHNAVPTLILNNDFTGFSEICTLFLEEEYRHSKNGQLLSKARFMFMAQFPERFTEKVFAEMRGVSDEQGVSPFWESLGRHFFSIDFKEADELTSQGNKQFIAELMPNNPVYVNLLPQAAREVLGKVHRNTQPAKRLLEQEGFRYENYVDIFDGGPSLEARVQDIRAVRDSRIYLANIEPADTLNASDSTHKKSTQTDAIKEGRHYLVSNTKVADFRCILIQRSAPIGSHITLTQEEAECLHIIHKEPVRVVELSPY</sequence>
<dbReference type="RefSeq" id="WP_226753836.1">
    <property type="nucleotide sequence ID" value="NZ_JAJATW010000007.1"/>
</dbReference>
<comment type="caution">
    <text evidence="5">The sequence shown here is derived from an EMBL/GenBank/DDBJ whole genome shotgun (WGS) entry which is preliminary data.</text>
</comment>
<evidence type="ECO:0000313" key="6">
    <source>
        <dbReference type="Proteomes" id="UP001139095"/>
    </source>
</evidence>
<dbReference type="Gene3D" id="2.40.40.20">
    <property type="match status" value="1"/>
</dbReference>
<dbReference type="EMBL" id="JAJATW010000007">
    <property type="protein sequence ID" value="MCB5161459.1"/>
    <property type="molecule type" value="Genomic_DNA"/>
</dbReference>
<dbReference type="EC" id="2.3.1.109" evidence="4"/>
<accession>A0A9X1LC01</accession>
<dbReference type="InterPro" id="IPR016181">
    <property type="entry name" value="Acyl_CoA_acyltransferase"/>
</dbReference>
<name>A0A9X1LC01_9GAMM</name>
<dbReference type="InterPro" id="IPR007041">
    <property type="entry name" value="Arg_succinylTrfase_AstA/AruG"/>
</dbReference>
<keyword evidence="2 5" id="KW-0808">Transferase</keyword>
<dbReference type="NCBIfam" id="TIGR03244">
    <property type="entry name" value="arg_catab_AstA"/>
    <property type="match status" value="1"/>
</dbReference>
<gene>
    <name evidence="5" type="primary">astA</name>
    <name evidence="5" type="ORF">LG368_06045</name>
</gene>
<dbReference type="Pfam" id="PF04958">
    <property type="entry name" value="AstA"/>
    <property type="match status" value="1"/>
</dbReference>
<dbReference type="GO" id="GO:0008791">
    <property type="term" value="F:arginine N-succinyltransferase activity"/>
    <property type="evidence" value="ECO:0007669"/>
    <property type="project" value="UniProtKB-UniRule"/>
</dbReference>